<organism evidence="7">
    <name type="scientific">anaerobic digester metagenome</name>
    <dbReference type="NCBI Taxonomy" id="1263854"/>
    <lineage>
        <taxon>unclassified sequences</taxon>
        <taxon>metagenomes</taxon>
        <taxon>ecological metagenomes</taxon>
    </lineage>
</organism>
<keyword evidence="4 6" id="KW-1133">Transmembrane helix</keyword>
<feature type="transmembrane region" description="Helical" evidence="6">
    <location>
        <begin position="78"/>
        <end position="96"/>
    </location>
</feature>
<feature type="transmembrane region" description="Helical" evidence="6">
    <location>
        <begin position="102"/>
        <end position="124"/>
    </location>
</feature>
<evidence type="ECO:0000256" key="5">
    <source>
        <dbReference type="ARBA" id="ARBA00023136"/>
    </source>
</evidence>
<evidence type="ECO:0000256" key="4">
    <source>
        <dbReference type="ARBA" id="ARBA00022989"/>
    </source>
</evidence>
<dbReference type="GO" id="GO:0005886">
    <property type="term" value="C:plasma membrane"/>
    <property type="evidence" value="ECO:0007669"/>
    <property type="project" value="UniProtKB-SubCell"/>
</dbReference>
<dbReference type="AlphaFoldDB" id="A0A485M5D1"/>
<evidence type="ECO:0000256" key="3">
    <source>
        <dbReference type="ARBA" id="ARBA00022692"/>
    </source>
</evidence>
<keyword evidence="5 6" id="KW-0472">Membrane</keyword>
<dbReference type="InterPro" id="IPR005598">
    <property type="entry name" value="ATP_synth_I"/>
</dbReference>
<evidence type="ECO:0000256" key="1">
    <source>
        <dbReference type="ARBA" id="ARBA00004651"/>
    </source>
</evidence>
<sequence length="128" mass="14257">MAPITSKDPVQKRIETISVGIWLLLCLASLLVLGMHFASGVFIGGVVCMINYQWLYRHAKAAVTLTARQGRSFMARRYFIRLLTMGVVLYLLIAYVKVDIFGLLLGLSVIILGIMSYACFTYIFEGGN</sequence>
<accession>A0A485M5D1</accession>
<comment type="subcellular location">
    <subcellularLocation>
        <location evidence="1">Cell membrane</location>
        <topology evidence="1">Multi-pass membrane protein</topology>
    </subcellularLocation>
</comment>
<name>A0A485M5D1_9ZZZZ</name>
<evidence type="ECO:0000256" key="2">
    <source>
        <dbReference type="ARBA" id="ARBA00022475"/>
    </source>
</evidence>
<evidence type="ECO:0000313" key="7">
    <source>
        <dbReference type="EMBL" id="VFU17340.1"/>
    </source>
</evidence>
<reference evidence="7" key="1">
    <citation type="submission" date="2019-03" db="EMBL/GenBank/DDBJ databases">
        <authorList>
            <person name="Hao L."/>
        </authorList>
    </citation>
    <scope>NUCLEOTIDE SEQUENCE</scope>
</reference>
<keyword evidence="2" id="KW-1003">Cell membrane</keyword>
<keyword evidence="3 6" id="KW-0812">Transmembrane</keyword>
<protein>
    <submittedName>
        <fullName evidence="7">ATP synthase I chain</fullName>
    </submittedName>
</protein>
<gene>
    <name evidence="7" type="primary">atpI</name>
    <name evidence="7" type="ORF">SCFA_660022</name>
</gene>
<feature type="transmembrane region" description="Helical" evidence="6">
    <location>
        <begin position="20"/>
        <end position="50"/>
    </location>
</feature>
<dbReference type="Pfam" id="PF03899">
    <property type="entry name" value="ATP-synt_I"/>
    <property type="match status" value="1"/>
</dbReference>
<proteinExistence type="predicted"/>
<dbReference type="EMBL" id="CAADRM010000132">
    <property type="protein sequence ID" value="VFU17340.1"/>
    <property type="molecule type" value="Genomic_DNA"/>
</dbReference>
<evidence type="ECO:0000256" key="6">
    <source>
        <dbReference type="SAM" id="Phobius"/>
    </source>
</evidence>